<dbReference type="InterPro" id="IPR018955">
    <property type="entry name" value="BCDHK/PDK_N"/>
</dbReference>
<dbReference type="InterPro" id="IPR039028">
    <property type="entry name" value="BCKD/PDK"/>
</dbReference>
<dbReference type="OrthoDB" id="3264224at2759"/>
<proteinExistence type="inferred from homology"/>
<dbReference type="GO" id="GO:0004740">
    <property type="term" value="F:pyruvate dehydrogenase (acetyl-transferring) kinase activity"/>
    <property type="evidence" value="ECO:0007669"/>
    <property type="project" value="TreeGrafter"/>
</dbReference>
<comment type="similarity">
    <text evidence="1 7">Belongs to the PDK/BCKDK protein kinase family.</text>
</comment>
<organism evidence="9 10">
    <name type="scientific">Gymnopus androsaceus JB14</name>
    <dbReference type="NCBI Taxonomy" id="1447944"/>
    <lineage>
        <taxon>Eukaryota</taxon>
        <taxon>Fungi</taxon>
        <taxon>Dikarya</taxon>
        <taxon>Basidiomycota</taxon>
        <taxon>Agaricomycotina</taxon>
        <taxon>Agaricomycetes</taxon>
        <taxon>Agaricomycetidae</taxon>
        <taxon>Agaricales</taxon>
        <taxon>Marasmiineae</taxon>
        <taxon>Omphalotaceae</taxon>
        <taxon>Gymnopus</taxon>
    </lineage>
</organism>
<keyword evidence="10" id="KW-1185">Reference proteome</keyword>
<keyword evidence="4 7" id="KW-0418">Kinase</keyword>
<dbReference type="PANTHER" id="PTHR11947">
    <property type="entry name" value="PYRUVATE DEHYDROGENASE KINASE"/>
    <property type="match status" value="1"/>
</dbReference>
<dbReference type="SUPFAM" id="SSF69012">
    <property type="entry name" value="alpha-ketoacid dehydrogenase kinase, N-terminal domain"/>
    <property type="match status" value="1"/>
</dbReference>
<dbReference type="AlphaFoldDB" id="A0A6A4IKZ3"/>
<dbReference type="Proteomes" id="UP000799118">
    <property type="component" value="Unassembled WGS sequence"/>
</dbReference>
<comment type="subcellular location">
    <subcellularLocation>
        <location evidence="7">Mitochondrion matrix</location>
    </subcellularLocation>
</comment>
<dbReference type="GO" id="GO:0010906">
    <property type="term" value="P:regulation of glucose metabolic process"/>
    <property type="evidence" value="ECO:0007669"/>
    <property type="project" value="TreeGrafter"/>
</dbReference>
<sequence>MTLRQLVFFGRSMDEDRLVKSANYVRTELPVRIAHRLRDLQKLPYIVVTQEGVAKVYELYWSAFEKFRKYPPITNLKENEAFCQFLTTLLDEHATVIPSLSLGMSLSSPYLAPDDLDSFMRRMLVSRISRRVLAHHHIALSESYAGKHKPWESSEPNVGIITTGLNVKASIEKCASLLKHQSLELANAERTQAPVEVIVEGDDMKFSYIRAHLEYIVFELLKNSIRATRAKQVDSEPLPPIRATIAAGDNAVGIRISDQGGGLLALQNQVHHPSDLFSFSHKRNSARMEHSRLGSLRTASSHGIWATVHEQVESWNRPPDPEKEAGVGKHARMGIGLPMSNIFATYFGGSLELVSLDGYGTDAYVRLPKLGTNLEAVNF</sequence>
<evidence type="ECO:0000256" key="2">
    <source>
        <dbReference type="ARBA" id="ARBA00022679"/>
    </source>
</evidence>
<dbReference type="EC" id="2.7.11.-" evidence="7"/>
<dbReference type="Pfam" id="PF10436">
    <property type="entry name" value="BCDHK_Adom3"/>
    <property type="match status" value="1"/>
</dbReference>
<dbReference type="InterPro" id="IPR036890">
    <property type="entry name" value="HATPase_C_sf"/>
</dbReference>
<accession>A0A6A4IKZ3</accession>
<name>A0A6A4IKZ3_9AGAR</name>
<dbReference type="Gene3D" id="1.20.140.20">
    <property type="entry name" value="Alpha-ketoacid/pyruvate dehydrogenase kinase, N-terminal domain"/>
    <property type="match status" value="1"/>
</dbReference>
<keyword evidence="3 7" id="KW-0547">Nucleotide-binding</keyword>
<keyword evidence="6 7" id="KW-0496">Mitochondrion</keyword>
<protein>
    <recommendedName>
        <fullName evidence="7">Protein-serine/threonine kinase</fullName>
        <ecNumber evidence="7">2.7.11.-</ecNumber>
    </recommendedName>
</protein>
<keyword evidence="5 7" id="KW-0067">ATP-binding</keyword>
<dbReference type="PANTHER" id="PTHR11947:SF25">
    <property type="entry name" value="[PYRUVATE DEHYDROGENASE (ACETYL-TRANSFERRING)] KINASE 2, MITOCHONDRIAL"/>
    <property type="match status" value="1"/>
</dbReference>
<evidence type="ECO:0000256" key="7">
    <source>
        <dbReference type="RuleBase" id="RU366032"/>
    </source>
</evidence>
<evidence type="ECO:0000256" key="5">
    <source>
        <dbReference type="ARBA" id="ARBA00022840"/>
    </source>
</evidence>
<dbReference type="GO" id="GO:0005759">
    <property type="term" value="C:mitochondrial matrix"/>
    <property type="evidence" value="ECO:0007669"/>
    <property type="project" value="UniProtKB-SubCell"/>
</dbReference>
<evidence type="ECO:0000256" key="1">
    <source>
        <dbReference type="ARBA" id="ARBA00006155"/>
    </source>
</evidence>
<evidence type="ECO:0000313" key="10">
    <source>
        <dbReference type="Proteomes" id="UP000799118"/>
    </source>
</evidence>
<evidence type="ECO:0000256" key="4">
    <source>
        <dbReference type="ARBA" id="ARBA00022777"/>
    </source>
</evidence>
<keyword evidence="2 7" id="KW-0808">Transferase</keyword>
<evidence type="ECO:0000313" key="9">
    <source>
        <dbReference type="EMBL" id="KAE9410550.1"/>
    </source>
</evidence>
<evidence type="ECO:0000256" key="3">
    <source>
        <dbReference type="ARBA" id="ARBA00022741"/>
    </source>
</evidence>
<dbReference type="GO" id="GO:0005524">
    <property type="term" value="F:ATP binding"/>
    <property type="evidence" value="ECO:0007669"/>
    <property type="project" value="UniProtKB-UniRule"/>
</dbReference>
<dbReference type="InterPro" id="IPR036784">
    <property type="entry name" value="AK/P_DHK_N_sf"/>
</dbReference>
<reference evidence="9" key="1">
    <citation type="journal article" date="2019" name="Environ. Microbiol.">
        <title>Fungal ecological strategies reflected in gene transcription - a case study of two litter decomposers.</title>
        <authorList>
            <person name="Barbi F."/>
            <person name="Kohler A."/>
            <person name="Barry K."/>
            <person name="Baskaran P."/>
            <person name="Daum C."/>
            <person name="Fauchery L."/>
            <person name="Ihrmark K."/>
            <person name="Kuo A."/>
            <person name="LaButti K."/>
            <person name="Lipzen A."/>
            <person name="Morin E."/>
            <person name="Grigoriev I.V."/>
            <person name="Henrissat B."/>
            <person name="Lindahl B."/>
            <person name="Martin F."/>
        </authorList>
    </citation>
    <scope>NUCLEOTIDE SEQUENCE</scope>
    <source>
        <strain evidence="9">JB14</strain>
    </source>
</reference>
<dbReference type="Gene3D" id="3.30.565.10">
    <property type="entry name" value="Histidine kinase-like ATPase, C-terminal domain"/>
    <property type="match status" value="1"/>
</dbReference>
<evidence type="ECO:0000259" key="8">
    <source>
        <dbReference type="Pfam" id="PF10436"/>
    </source>
</evidence>
<feature type="domain" description="Branched-chain alpha-ketoacid dehydrogenase kinase/Pyruvate dehydrogenase kinase N-terminal" evidence="8">
    <location>
        <begin position="1"/>
        <end position="161"/>
    </location>
</feature>
<gene>
    <name evidence="9" type="ORF">BT96DRAFT_847451</name>
</gene>
<dbReference type="EMBL" id="ML769385">
    <property type="protein sequence ID" value="KAE9410550.1"/>
    <property type="molecule type" value="Genomic_DNA"/>
</dbReference>
<dbReference type="SUPFAM" id="SSF55874">
    <property type="entry name" value="ATPase domain of HSP90 chaperone/DNA topoisomerase II/histidine kinase"/>
    <property type="match status" value="1"/>
</dbReference>
<evidence type="ECO:0000256" key="6">
    <source>
        <dbReference type="ARBA" id="ARBA00023128"/>
    </source>
</evidence>